<dbReference type="SUPFAM" id="SSF53807">
    <property type="entry name" value="Helical backbone' metal receptor"/>
    <property type="match status" value="1"/>
</dbReference>
<dbReference type="InterPro" id="IPR002491">
    <property type="entry name" value="ABC_transptr_periplasmic_BD"/>
</dbReference>
<keyword evidence="6 19" id="KW-0808">Transferase</keyword>
<dbReference type="InterPro" id="IPR000719">
    <property type="entry name" value="Prot_kinase_dom"/>
</dbReference>
<organism evidence="19 20">
    <name type="scientific">Mycolicibacterium iranicum</name>
    <name type="common">Mycobacterium iranicum</name>
    <dbReference type="NCBI Taxonomy" id="912594"/>
    <lineage>
        <taxon>Bacteria</taxon>
        <taxon>Bacillati</taxon>
        <taxon>Actinomycetota</taxon>
        <taxon>Actinomycetes</taxon>
        <taxon>Mycobacteriales</taxon>
        <taxon>Mycobacteriaceae</taxon>
        <taxon>Mycolicibacterium</taxon>
    </lineage>
</organism>
<dbReference type="AlphaFoldDB" id="A0A839Q3P2"/>
<gene>
    <name evidence="19" type="ORF">FHR72_000442</name>
</gene>
<dbReference type="PANTHER" id="PTHR43289">
    <property type="entry name" value="MITOGEN-ACTIVATED PROTEIN KINASE KINASE KINASE 20-RELATED"/>
    <property type="match status" value="1"/>
</dbReference>
<reference evidence="19 20" key="1">
    <citation type="submission" date="2020-08" db="EMBL/GenBank/DDBJ databases">
        <title>The Agave Microbiome: Exploring the role of microbial communities in plant adaptations to desert environments.</title>
        <authorList>
            <person name="Partida-Martinez L.P."/>
        </authorList>
    </citation>
    <scope>NUCLEOTIDE SEQUENCE [LARGE SCALE GENOMIC DNA]</scope>
    <source>
        <strain evidence="19 20">AT2.18</strain>
    </source>
</reference>
<evidence type="ECO:0000256" key="14">
    <source>
        <dbReference type="ARBA" id="ARBA00048679"/>
    </source>
</evidence>
<evidence type="ECO:0000256" key="16">
    <source>
        <dbReference type="SAM" id="Phobius"/>
    </source>
</evidence>
<dbReference type="InterPro" id="IPR008271">
    <property type="entry name" value="Ser/Thr_kinase_AS"/>
</dbReference>
<evidence type="ECO:0000256" key="5">
    <source>
        <dbReference type="ARBA" id="ARBA00022553"/>
    </source>
</evidence>
<dbReference type="FunFam" id="3.30.200.20:FF:000035">
    <property type="entry name" value="Serine/threonine protein kinase Stk1"/>
    <property type="match status" value="1"/>
</dbReference>
<evidence type="ECO:0000256" key="9">
    <source>
        <dbReference type="ARBA" id="ARBA00022777"/>
    </source>
</evidence>
<dbReference type="SUPFAM" id="SSF56112">
    <property type="entry name" value="Protein kinase-like (PK-like)"/>
    <property type="match status" value="1"/>
</dbReference>
<dbReference type="GO" id="GO:0005886">
    <property type="term" value="C:plasma membrane"/>
    <property type="evidence" value="ECO:0007669"/>
    <property type="project" value="UniProtKB-SubCell"/>
</dbReference>
<keyword evidence="4" id="KW-0723">Serine/threonine-protein kinase</keyword>
<feature type="compositionally biased region" description="Pro residues" evidence="15">
    <location>
        <begin position="302"/>
        <end position="311"/>
    </location>
</feature>
<feature type="domain" description="Fe/B12 periplasmic-binding" evidence="18">
    <location>
        <begin position="424"/>
        <end position="686"/>
    </location>
</feature>
<dbReference type="Gene3D" id="3.30.200.20">
    <property type="entry name" value="Phosphorylase Kinase, domain 1"/>
    <property type="match status" value="1"/>
</dbReference>
<evidence type="ECO:0000256" key="6">
    <source>
        <dbReference type="ARBA" id="ARBA00022679"/>
    </source>
</evidence>
<dbReference type="Gene3D" id="1.10.510.10">
    <property type="entry name" value="Transferase(Phosphotransferase) domain 1"/>
    <property type="match status" value="1"/>
</dbReference>
<dbReference type="EMBL" id="JACHVU010000001">
    <property type="protein sequence ID" value="MBB2988985.1"/>
    <property type="molecule type" value="Genomic_DNA"/>
</dbReference>
<feature type="domain" description="Protein kinase" evidence="17">
    <location>
        <begin position="12"/>
        <end position="275"/>
    </location>
</feature>
<keyword evidence="20" id="KW-1185">Reference proteome</keyword>
<evidence type="ECO:0000313" key="19">
    <source>
        <dbReference type="EMBL" id="MBB2988985.1"/>
    </source>
</evidence>
<evidence type="ECO:0000256" key="11">
    <source>
        <dbReference type="ARBA" id="ARBA00022989"/>
    </source>
</evidence>
<dbReference type="Gene3D" id="3.40.50.1980">
    <property type="entry name" value="Nitrogenase molybdenum iron protein domain"/>
    <property type="match status" value="2"/>
</dbReference>
<sequence length="686" mass="72166">MSFNVGDVVGGYTIEGVLGSGGMGTVYRARNPVLPRSDALKILSAEFSRDDQFRARFQREADVAATLDHPNIVAVYSRGEAEGQLWIAMQYVAGTDADRELRSGTLTPERAAHITTEVAKALDYAHRRGILHRDVKPANFLLTPDDERVFLADFGIARALDDAAHLTTDGTVMASVAYAAPEALTGIAVDRRSDIYSLGCSLFRMLTNKAPYAGLPGGLAAMAAAHMSSPPPRVTDLVPSLPRALDDVIAKAMAKNPAERYQTARELADAATAAIADSTTAIPRSTVTQEWTSPPASRPDQRPPGPPPPPWTGGQHPQGPRPQDPHGAVTYPTGYYSGPHAHTQPRPPAPPQGPGGGSPAVSPARARTPRTRRRLIMGGSLVAIIALVVGVGIFLTNYSSKPAYTAQTISHVHGSTQISEAPTAVAALGPGDADAILALGLQPAAIMSADGALPSYLQDKVTGSPPVMGFIDTNAIQSAKPDLIIATGEVDDATYERLQSIAPTVTRPADTQQAWNWETQLQWIGKIVGRETQANQLISTIGVQQTDLKNQNPSVAGKSVEILNVTPTGLTQTLNPSNAANFLSSLGLTYNNSLQRTASDSGPTRPLADTSTLYLLKSDVLVVVRTDEAAGGGGAAGLPRELAAFRGAMVIVDDPDIVAALADPGGYLATQFLDSALVPQLADTIR</sequence>
<evidence type="ECO:0000256" key="7">
    <source>
        <dbReference type="ARBA" id="ARBA00022692"/>
    </source>
</evidence>
<keyword evidence="5" id="KW-0597">Phosphoprotein</keyword>
<dbReference type="Proteomes" id="UP000550501">
    <property type="component" value="Unassembled WGS sequence"/>
</dbReference>
<proteinExistence type="predicted"/>
<evidence type="ECO:0000256" key="15">
    <source>
        <dbReference type="SAM" id="MobiDB-lite"/>
    </source>
</evidence>
<dbReference type="SMART" id="SM00220">
    <property type="entry name" value="S_TKc"/>
    <property type="match status" value="1"/>
</dbReference>
<evidence type="ECO:0000256" key="2">
    <source>
        <dbReference type="ARBA" id="ARBA00012513"/>
    </source>
</evidence>
<evidence type="ECO:0000256" key="12">
    <source>
        <dbReference type="ARBA" id="ARBA00023136"/>
    </source>
</evidence>
<evidence type="ECO:0000313" key="20">
    <source>
        <dbReference type="Proteomes" id="UP000550501"/>
    </source>
</evidence>
<dbReference type="PANTHER" id="PTHR43289:SF6">
    <property type="entry name" value="SERINE_THREONINE-PROTEIN KINASE NEKL-3"/>
    <property type="match status" value="1"/>
</dbReference>
<evidence type="ECO:0000256" key="8">
    <source>
        <dbReference type="ARBA" id="ARBA00022741"/>
    </source>
</evidence>
<dbReference type="FunFam" id="1.10.510.10:FF:000021">
    <property type="entry name" value="Serine/threonine protein kinase"/>
    <property type="match status" value="1"/>
</dbReference>
<dbReference type="Pfam" id="PF00069">
    <property type="entry name" value="Pkinase"/>
    <property type="match status" value="1"/>
</dbReference>
<dbReference type="GO" id="GO:0004674">
    <property type="term" value="F:protein serine/threonine kinase activity"/>
    <property type="evidence" value="ECO:0007669"/>
    <property type="project" value="UniProtKB-KW"/>
</dbReference>
<keyword evidence="3" id="KW-1003">Cell membrane</keyword>
<dbReference type="EC" id="2.7.11.1" evidence="2"/>
<keyword evidence="10" id="KW-0067">ATP-binding</keyword>
<dbReference type="PROSITE" id="PS50011">
    <property type="entry name" value="PROTEIN_KINASE_DOM"/>
    <property type="match status" value="1"/>
</dbReference>
<keyword evidence="11 16" id="KW-1133">Transmembrane helix</keyword>
<protein>
    <recommendedName>
        <fullName evidence="2">non-specific serine/threonine protein kinase</fullName>
        <ecNumber evidence="2">2.7.11.1</ecNumber>
    </recommendedName>
</protein>
<evidence type="ECO:0000256" key="3">
    <source>
        <dbReference type="ARBA" id="ARBA00022475"/>
    </source>
</evidence>
<dbReference type="GO" id="GO:0045717">
    <property type="term" value="P:negative regulation of fatty acid biosynthetic process"/>
    <property type="evidence" value="ECO:0007669"/>
    <property type="project" value="UniProtKB-ARBA"/>
</dbReference>
<feature type="region of interest" description="Disordered" evidence="15">
    <location>
        <begin position="279"/>
        <end position="372"/>
    </location>
</feature>
<evidence type="ECO:0000256" key="10">
    <source>
        <dbReference type="ARBA" id="ARBA00022840"/>
    </source>
</evidence>
<evidence type="ECO:0000259" key="18">
    <source>
        <dbReference type="PROSITE" id="PS50983"/>
    </source>
</evidence>
<name>A0A839Q3P2_MYCIR</name>
<comment type="catalytic activity">
    <reaction evidence="14">
        <text>L-seryl-[protein] + ATP = O-phospho-L-seryl-[protein] + ADP + H(+)</text>
        <dbReference type="Rhea" id="RHEA:17989"/>
        <dbReference type="Rhea" id="RHEA-COMP:9863"/>
        <dbReference type="Rhea" id="RHEA-COMP:11604"/>
        <dbReference type="ChEBI" id="CHEBI:15378"/>
        <dbReference type="ChEBI" id="CHEBI:29999"/>
        <dbReference type="ChEBI" id="CHEBI:30616"/>
        <dbReference type="ChEBI" id="CHEBI:83421"/>
        <dbReference type="ChEBI" id="CHEBI:456216"/>
        <dbReference type="EC" id="2.7.11.1"/>
    </reaction>
</comment>
<dbReference type="Pfam" id="PF01497">
    <property type="entry name" value="Peripla_BP_2"/>
    <property type="match status" value="1"/>
</dbReference>
<feature type="transmembrane region" description="Helical" evidence="16">
    <location>
        <begin position="375"/>
        <end position="395"/>
    </location>
</feature>
<dbReference type="RefSeq" id="WP_183466260.1">
    <property type="nucleotide sequence ID" value="NZ_JACHVU010000001.1"/>
</dbReference>
<comment type="subcellular location">
    <subcellularLocation>
        <location evidence="1">Cell membrane</location>
        <topology evidence="1">Single-pass membrane protein</topology>
    </subcellularLocation>
</comment>
<dbReference type="PROSITE" id="PS50983">
    <property type="entry name" value="FE_B12_PBP"/>
    <property type="match status" value="1"/>
</dbReference>
<dbReference type="PROSITE" id="PS00108">
    <property type="entry name" value="PROTEIN_KINASE_ST"/>
    <property type="match status" value="1"/>
</dbReference>
<keyword evidence="9 19" id="KW-0418">Kinase</keyword>
<dbReference type="GO" id="GO:0005524">
    <property type="term" value="F:ATP binding"/>
    <property type="evidence" value="ECO:0007669"/>
    <property type="project" value="UniProtKB-KW"/>
</dbReference>
<keyword evidence="12 16" id="KW-0472">Membrane</keyword>
<comment type="catalytic activity">
    <reaction evidence="13">
        <text>L-threonyl-[protein] + ATP = O-phospho-L-threonyl-[protein] + ADP + H(+)</text>
        <dbReference type="Rhea" id="RHEA:46608"/>
        <dbReference type="Rhea" id="RHEA-COMP:11060"/>
        <dbReference type="Rhea" id="RHEA-COMP:11605"/>
        <dbReference type="ChEBI" id="CHEBI:15378"/>
        <dbReference type="ChEBI" id="CHEBI:30013"/>
        <dbReference type="ChEBI" id="CHEBI:30616"/>
        <dbReference type="ChEBI" id="CHEBI:61977"/>
        <dbReference type="ChEBI" id="CHEBI:456216"/>
        <dbReference type="EC" id="2.7.11.1"/>
    </reaction>
</comment>
<dbReference type="InterPro" id="IPR011009">
    <property type="entry name" value="Kinase-like_dom_sf"/>
</dbReference>
<accession>A0A839Q3P2</accession>
<keyword evidence="8" id="KW-0547">Nucleotide-binding</keyword>
<comment type="caution">
    <text evidence="19">The sequence shown here is derived from an EMBL/GenBank/DDBJ whole genome shotgun (WGS) entry which is preliminary data.</text>
</comment>
<dbReference type="CDD" id="cd14014">
    <property type="entry name" value="STKc_PknB_like"/>
    <property type="match status" value="1"/>
</dbReference>
<evidence type="ECO:0000256" key="13">
    <source>
        <dbReference type="ARBA" id="ARBA00047899"/>
    </source>
</evidence>
<evidence type="ECO:0000256" key="4">
    <source>
        <dbReference type="ARBA" id="ARBA00022527"/>
    </source>
</evidence>
<evidence type="ECO:0000256" key="1">
    <source>
        <dbReference type="ARBA" id="ARBA00004162"/>
    </source>
</evidence>
<feature type="compositionally biased region" description="Polar residues" evidence="15">
    <location>
        <begin position="283"/>
        <end position="292"/>
    </location>
</feature>
<keyword evidence="7 16" id="KW-0812">Transmembrane</keyword>
<evidence type="ECO:0000259" key="17">
    <source>
        <dbReference type="PROSITE" id="PS50011"/>
    </source>
</evidence>